<dbReference type="CDD" id="cd07484">
    <property type="entry name" value="Peptidases_S8_Thermitase_like"/>
    <property type="match status" value="1"/>
</dbReference>
<feature type="active site" description="Charge relay system" evidence="9">
    <location>
        <position position="241"/>
    </location>
</feature>
<comment type="subcellular location">
    <subcellularLocation>
        <location evidence="2">Secreted</location>
    </subcellularLocation>
</comment>
<sequence>MKRTRVIILAVSFMLLLALTAGGVFRSDSKGRQNAGQSAGQRTMANSDSLGRPIAKINTVQINNVQMGERIKNQLDQQNEVTLIYHNKKNTSHYYDHEAAVDFVHQPSAEEIDEITTGIKGWVIKQHQDDIYVFRSTSMETPEMIDYFQQRPNIEYAEPNYILMQNQVNGPNDLLYQEKYQWNLPVIGTEQGWQVTRGKEEIEIAVVDTGVDLDHPDLKNRLVKGYNVINERAEPDDDNGHGTHVAGIIASETNNNEGIAGMTWYNKIMPIKAMGAKGYGTTFDIAKGIVWAVDHGADVINLSLGNYQPSKVLEEAVRYAYDKGAVMVSAAGNDGSDQPTYPSAFPEVLSVAAVDYNGNRAEFSNHGDYIDIAAPGVYIPSTYFNQEYAALSGTSMAAPHVAGLAALIKSANPDLDNKEVIRIIKSSAIDLGRRGKDTDYGNGLIDVNFALQEANTEGSTFNQRDKTMLRWFR</sequence>
<feature type="active site" description="Charge relay system" evidence="9">
    <location>
        <position position="395"/>
    </location>
</feature>
<dbReference type="Proteomes" id="UP000279911">
    <property type="component" value="Unassembled WGS sequence"/>
</dbReference>
<dbReference type="InterPro" id="IPR022398">
    <property type="entry name" value="Peptidase_S8_His-AS"/>
</dbReference>
<evidence type="ECO:0000256" key="6">
    <source>
        <dbReference type="ARBA" id="ARBA00022801"/>
    </source>
</evidence>
<dbReference type="PROSITE" id="PS00138">
    <property type="entry name" value="SUBTILASE_SER"/>
    <property type="match status" value="1"/>
</dbReference>
<dbReference type="InterPro" id="IPR000209">
    <property type="entry name" value="Peptidase_S8/S53_dom"/>
</dbReference>
<feature type="domain" description="Peptidase S8/S53" evidence="12">
    <location>
        <begin position="201"/>
        <end position="443"/>
    </location>
</feature>
<dbReference type="PRINTS" id="PR00723">
    <property type="entry name" value="SUBTILISIN"/>
</dbReference>
<dbReference type="GO" id="GO:0005576">
    <property type="term" value="C:extracellular region"/>
    <property type="evidence" value="ECO:0007669"/>
    <property type="project" value="UniProtKB-SubCell"/>
</dbReference>
<dbReference type="InterPro" id="IPR050131">
    <property type="entry name" value="Peptidase_S8_subtilisin-like"/>
</dbReference>
<keyword evidence="8" id="KW-0106">Calcium</keyword>
<dbReference type="PROSITE" id="PS00136">
    <property type="entry name" value="SUBTILASE_ASP"/>
    <property type="match status" value="1"/>
</dbReference>
<evidence type="ECO:0000256" key="7">
    <source>
        <dbReference type="ARBA" id="ARBA00022825"/>
    </source>
</evidence>
<feature type="region of interest" description="Disordered" evidence="11">
    <location>
        <begin position="28"/>
        <end position="48"/>
    </location>
</feature>
<gene>
    <name evidence="14" type="ORF">EJA10_14570</name>
</gene>
<organism evidence="14 15">
    <name type="scientific">Mesobacillus subterraneus</name>
    <dbReference type="NCBI Taxonomy" id="285983"/>
    <lineage>
        <taxon>Bacteria</taxon>
        <taxon>Bacillati</taxon>
        <taxon>Bacillota</taxon>
        <taxon>Bacilli</taxon>
        <taxon>Bacillales</taxon>
        <taxon>Bacillaceae</taxon>
        <taxon>Mesobacillus</taxon>
    </lineage>
</organism>
<keyword evidence="5 9" id="KW-0645">Protease</keyword>
<dbReference type="InterPro" id="IPR054399">
    <property type="entry name" value="Fervidolysin-like_N_prodom"/>
</dbReference>
<dbReference type="InterPro" id="IPR015500">
    <property type="entry name" value="Peptidase_S8_subtilisin-rel"/>
</dbReference>
<dbReference type="SUPFAM" id="SSF52743">
    <property type="entry name" value="Subtilisin-like"/>
    <property type="match status" value="1"/>
</dbReference>
<dbReference type="GO" id="GO:0006508">
    <property type="term" value="P:proteolysis"/>
    <property type="evidence" value="ECO:0007669"/>
    <property type="project" value="UniProtKB-KW"/>
</dbReference>
<evidence type="ECO:0000259" key="13">
    <source>
        <dbReference type="Pfam" id="PF22148"/>
    </source>
</evidence>
<comment type="similarity">
    <text evidence="3 9 10">Belongs to the peptidase S8 family.</text>
</comment>
<evidence type="ECO:0000313" key="14">
    <source>
        <dbReference type="EMBL" id="RSD26054.1"/>
    </source>
</evidence>
<dbReference type="PANTHER" id="PTHR43806:SF11">
    <property type="entry name" value="CEREVISIN-RELATED"/>
    <property type="match status" value="1"/>
</dbReference>
<dbReference type="EMBL" id="RSFW01000017">
    <property type="protein sequence ID" value="RSD26054.1"/>
    <property type="molecule type" value="Genomic_DNA"/>
</dbReference>
<dbReference type="PANTHER" id="PTHR43806">
    <property type="entry name" value="PEPTIDASE S8"/>
    <property type="match status" value="1"/>
</dbReference>
<comment type="caution">
    <text evidence="14">The sequence shown here is derived from an EMBL/GenBank/DDBJ whole genome shotgun (WGS) entry which is preliminary data.</text>
</comment>
<reference evidence="15" key="1">
    <citation type="submission" date="2018-12" db="EMBL/GenBank/DDBJ databases">
        <title>Bacillus chawlae sp. nov., Bacillus glennii sp. nov., and Bacillus saganii sp. nov. Isolated from the Vehicle Assembly Building at Kennedy Space Center where the Viking Spacecraft were Assembled.</title>
        <authorList>
            <person name="Seuylemezian A."/>
            <person name="Vaishampayan P."/>
        </authorList>
    </citation>
    <scope>NUCLEOTIDE SEQUENCE [LARGE SCALE GENOMIC DNA]</scope>
    <source>
        <strain evidence="15">DSM 13966</strain>
    </source>
</reference>
<evidence type="ECO:0000256" key="5">
    <source>
        <dbReference type="ARBA" id="ARBA00022670"/>
    </source>
</evidence>
<feature type="active site" description="Charge relay system" evidence="9">
    <location>
        <position position="208"/>
    </location>
</feature>
<dbReference type="InterPro" id="IPR023827">
    <property type="entry name" value="Peptidase_S8_Asp-AS"/>
</dbReference>
<feature type="compositionally biased region" description="Polar residues" evidence="11">
    <location>
        <begin position="32"/>
        <end position="48"/>
    </location>
</feature>
<accession>A0A3R9FGT9</accession>
<evidence type="ECO:0000256" key="3">
    <source>
        <dbReference type="ARBA" id="ARBA00011073"/>
    </source>
</evidence>
<evidence type="ECO:0000259" key="12">
    <source>
        <dbReference type="Pfam" id="PF00082"/>
    </source>
</evidence>
<evidence type="ECO:0000256" key="9">
    <source>
        <dbReference type="PROSITE-ProRule" id="PRU01240"/>
    </source>
</evidence>
<keyword evidence="4" id="KW-0964">Secreted</keyword>
<dbReference type="InterPro" id="IPR034084">
    <property type="entry name" value="Thermitase-like_dom"/>
</dbReference>
<evidence type="ECO:0000256" key="10">
    <source>
        <dbReference type="RuleBase" id="RU003355"/>
    </source>
</evidence>
<evidence type="ECO:0000256" key="8">
    <source>
        <dbReference type="ARBA" id="ARBA00022837"/>
    </source>
</evidence>
<evidence type="ECO:0000256" key="2">
    <source>
        <dbReference type="ARBA" id="ARBA00004613"/>
    </source>
</evidence>
<keyword evidence="7 9" id="KW-0720">Serine protease</keyword>
<dbReference type="GO" id="GO:0004252">
    <property type="term" value="F:serine-type endopeptidase activity"/>
    <property type="evidence" value="ECO:0007669"/>
    <property type="project" value="UniProtKB-UniRule"/>
</dbReference>
<evidence type="ECO:0000313" key="15">
    <source>
        <dbReference type="Proteomes" id="UP000279911"/>
    </source>
</evidence>
<proteinExistence type="inferred from homology"/>
<feature type="domain" description="Fervidolysin-like N-terminal prodomain" evidence="13">
    <location>
        <begin position="88"/>
        <end position="160"/>
    </location>
</feature>
<dbReference type="InterPro" id="IPR036852">
    <property type="entry name" value="Peptidase_S8/S53_dom_sf"/>
</dbReference>
<evidence type="ECO:0000256" key="1">
    <source>
        <dbReference type="ARBA" id="ARBA00001913"/>
    </source>
</evidence>
<dbReference type="Gene3D" id="3.40.50.200">
    <property type="entry name" value="Peptidase S8/S53 domain"/>
    <property type="match status" value="1"/>
</dbReference>
<dbReference type="InterPro" id="IPR023828">
    <property type="entry name" value="Peptidase_S8_Ser-AS"/>
</dbReference>
<comment type="cofactor">
    <cofactor evidence="1">
        <name>Ca(2+)</name>
        <dbReference type="ChEBI" id="CHEBI:29108"/>
    </cofactor>
</comment>
<dbReference type="PROSITE" id="PS00137">
    <property type="entry name" value="SUBTILASE_HIS"/>
    <property type="match status" value="1"/>
</dbReference>
<evidence type="ECO:0000256" key="11">
    <source>
        <dbReference type="SAM" id="MobiDB-lite"/>
    </source>
</evidence>
<dbReference type="Pfam" id="PF00082">
    <property type="entry name" value="Peptidase_S8"/>
    <property type="match status" value="1"/>
</dbReference>
<dbReference type="AlphaFoldDB" id="A0A3R9FGT9"/>
<name>A0A3R9FGT9_9BACI</name>
<evidence type="ECO:0000256" key="4">
    <source>
        <dbReference type="ARBA" id="ARBA00022525"/>
    </source>
</evidence>
<dbReference type="PROSITE" id="PS51892">
    <property type="entry name" value="SUBTILASE"/>
    <property type="match status" value="1"/>
</dbReference>
<dbReference type="RefSeq" id="WP_125480755.1">
    <property type="nucleotide sequence ID" value="NZ_RSFW01000017.1"/>
</dbReference>
<dbReference type="Pfam" id="PF22148">
    <property type="entry name" value="Fervidolysin_NPro-like"/>
    <property type="match status" value="1"/>
</dbReference>
<keyword evidence="6 9" id="KW-0378">Hydrolase</keyword>
<protein>
    <submittedName>
        <fullName evidence="14">Peptidase S8</fullName>
    </submittedName>
</protein>
<dbReference type="OrthoDB" id="9798386at2"/>